<reference evidence="1 2" key="2">
    <citation type="submission" date="2007-04" db="EMBL/GenBank/DDBJ databases">
        <title>Draft genome sequence of Eubacterium ventriosum (ATCC 27560).</title>
        <authorList>
            <person name="Sudarsanam P."/>
            <person name="Ley R."/>
            <person name="Guruge J."/>
            <person name="Turnbaugh P.J."/>
            <person name="Mahowald M."/>
            <person name="Liep D."/>
            <person name="Gordon J."/>
        </authorList>
    </citation>
    <scope>NUCLEOTIDE SEQUENCE [LARGE SCALE GENOMIC DNA]</scope>
    <source>
        <strain evidence="1 2">ATCC 27560</strain>
    </source>
</reference>
<comment type="caution">
    <text evidence="1">The sequence shown here is derived from an EMBL/GenBank/DDBJ whole genome shotgun (WGS) entry which is preliminary data.</text>
</comment>
<reference evidence="1 2" key="1">
    <citation type="submission" date="2007-03" db="EMBL/GenBank/DDBJ databases">
        <authorList>
            <person name="Fulton L."/>
            <person name="Clifton S."/>
            <person name="Fulton B."/>
            <person name="Xu J."/>
            <person name="Minx P."/>
            <person name="Pepin K.H."/>
            <person name="Johnson M."/>
            <person name="Thiruvilangam P."/>
            <person name="Bhonagiri V."/>
            <person name="Nash W.E."/>
            <person name="Mardis E.R."/>
            <person name="Wilson R.K."/>
        </authorList>
    </citation>
    <scope>NUCLEOTIDE SEQUENCE [LARGE SCALE GENOMIC DNA]</scope>
    <source>
        <strain evidence="1 2">ATCC 27560</strain>
    </source>
</reference>
<protein>
    <submittedName>
        <fullName evidence="1">Uncharacterized protein</fullName>
    </submittedName>
</protein>
<dbReference type="HOGENOM" id="CLU_3373827_0_0_9"/>
<proteinExistence type="predicted"/>
<evidence type="ECO:0000313" key="2">
    <source>
        <dbReference type="Proteomes" id="UP000006000"/>
    </source>
</evidence>
<dbReference type="EMBL" id="AAVL02000033">
    <property type="protein sequence ID" value="EDM51487.1"/>
    <property type="molecule type" value="Genomic_DNA"/>
</dbReference>
<dbReference type="STRING" id="411463.EUBVEN_01395"/>
<gene>
    <name evidence="1" type="ORF">EUBVEN_01395</name>
</gene>
<name>A5Z6R2_9FIRM</name>
<evidence type="ECO:0000313" key="1">
    <source>
        <dbReference type="EMBL" id="EDM51487.1"/>
    </source>
</evidence>
<organism evidence="1 2">
    <name type="scientific">Eubacterium ventriosum ATCC 27560</name>
    <dbReference type="NCBI Taxonomy" id="411463"/>
    <lineage>
        <taxon>Bacteria</taxon>
        <taxon>Bacillati</taxon>
        <taxon>Bacillota</taxon>
        <taxon>Clostridia</taxon>
        <taxon>Eubacteriales</taxon>
        <taxon>Eubacteriaceae</taxon>
        <taxon>Eubacterium</taxon>
    </lineage>
</organism>
<accession>A5Z6R2</accession>
<dbReference type="Proteomes" id="UP000006000">
    <property type="component" value="Unassembled WGS sequence"/>
</dbReference>
<dbReference type="AlphaFoldDB" id="A5Z6R2"/>
<sequence>MTAQALSGLFCFLAAVAVVVHSLVMETAVVAAAS</sequence>